<sequence>MRKVGSRRRGWKELGCGKKGRVGVGNGRGGGKSGGRGGGDWEREYPKRCTNPFNIPLSTPPLLTILLLLFITQTLAFYPHQCKAGYFGQNETCTPCNSSCKTCEDETLCTTCEDFMWVNEVTGLCETCGAEEYYDPIGGRCLECNGVCAYECMQREGCFECPSGKVFDAEEFECVESCDLGNNKVMVTSEKMNIGKICKTLNIYIDPDSREPIELGTLKYPYRTFKSAASEILNHYSNTQAEVTIYVKDGYIETDTFYFMNMTNVKITAHPEYKIMNKRAQISFTSQPQHGISKKARFHLLRDVPINHNQFVAIEETGETEKSGLSKDKMGIMAYRTSLEISDIEFHSNDLKHFCAPIYLQDKDVKFYNLDFNVTGTSLDSQDPMNVHLENISVDISRQDIFFYPLLVFCNYPEAFTRNIVYVKNVTTSISIKKTVYNYSLLNSALPGNHTMIDIDCGNLPVNDEIDMCIVVGYGPTCIPNDDLLQLVEYESVNSDGRPLDAGIGNILITPVVAFTVPYRPVYINMTNFNYINITQHWSYRLFYLYSIGVEAAEITNFMFHNISSNLFVIEVSTIKDIKVKNLTFEDSLNHTAGILQITAYGNVEFDGVIVRNFNNKGAYNSPLFALKLPATSSVIMKDFSFENAEIPSVSLFSIDAAPVMMTVENFKFKDCKTPNGDSLLSFLYINSIKVSNITVENVHPFSAYGTTENIIRIASLNYEEMHTAEFSDITILNSSLSLFGVGSLTMVSNSERYISFSNIRYSECSIPSSRSLVSTDRLVGDLSLNIQFNNLRFEDIEFATTGSLIELKHQLPTVVKFDNCSVSRVNSGSIQAEGRKTSSNIDTKFKFMNSIFSDITLIMTPFISTSQNLVYEIQNSSFTGFTSMSVIAGIFRASDRSVITIESSLFQNNSAVLSPIFKADTEASIICTNCKISNNFGVTSGVFEIESGAVLKILQSEIYENYAIQYPVGTFLSAFTPSIISNTKIYSNNAIFESDLTEELSSSCVKLCFLSELIKNYLTDFNFTAITQTDTLIQVLLAEIHIINNTQIYESTSVVYCLSSELLIENSFISEIGFIKSPINLVSTIASVNNLTISNCSKLDTQDDIAFIQITSGTLNSSGLNFSNSNFRVAQLSFSSCIMSNIQLTDVVNDKGLIGCLKCQQFELDSLLLQNSYSVSNPLLSLQETLNVELRNIKLSGYQYKLAQFSLSNITVIENLEISNGKQTLEFTESNLLMMKNCSFSNNEETGTSRGGAVQIFNSKINIYNTTFRNNSAYSGGAITFECTSMANCELNIRNSEFFNNNAKVKGGAIYYNYNYPRINNTDFSNNKADYGPNFASYPAKIGLVDTSQGEDIILDNIGSGITIDQILTLAIYDVDNQIMNLDNSSQITITRSDAAKIRGYNTASVSKGIAQFDNIAAIATGGIRSSNFTLSSKSINIGKVKEVLGTLYIQEDLQIKFRYCQPGERILGDECTVCVAGTYSLKWNATECVECQHDAQCLGSNEISVSSGYWRRFQNSTKIVECIVEKACEGGYVDYQNEDQTSNPTSIHPVKCAEGYSGNLCSQCVVTEDIKYEKVNDYECQKCPNQIENAFKVLFTLLLVLLFFILMVVINVRKTNESELSVLLRILTNYIQLITVAASMTNGYPAGFLTLISPMRLFGGSTDVFLSFDCFIKDTEVQFLFNSNAIFKLFLMSILPIILFVITALMWVIIRLIKPAWCTNMKRTLVISFLTIGFILYTKLTERSISLFKCIEIDEGYKVAKVDTNIECFSPTHLKWCLLVAVPILAVWIIGCPLAVCIAIYKEKDKPDSKIMEYFLMLYQGLKPEAIYWEFVNTIRKIAILLCLLFELNVTINLSLIILLLSARLQIKIKPYKNFENNKIEFLSSMGVVSTVVGALVYSRYVQHDILNSVVFISIVMINFKFLIEWLFRLMQIYQEKNKYARLLIKCLTKIMCKKIPKSAKQESKKKNSTLRTPKNEANMNEVESSSLKKRVYKKPRPKKKRRRFKNIKRHKKAQEIADAHPLDSKVADQGIKPPACFPCIFIEDQ</sequence>
<proteinExistence type="predicted"/>
<dbReference type="Gene3D" id="2.10.220.10">
    <property type="entry name" value="Hormone Receptor, Insulin-like Growth Factor Receptor 1, Chain A, domain 2"/>
    <property type="match status" value="1"/>
</dbReference>
<evidence type="ECO:0000256" key="1">
    <source>
        <dbReference type="SAM" id="MobiDB-lite"/>
    </source>
</evidence>
<keyword evidence="2" id="KW-0472">Membrane</keyword>
<protein>
    <submittedName>
        <fullName evidence="3">Uncharacterized protein</fullName>
    </submittedName>
</protein>
<evidence type="ECO:0000313" key="3">
    <source>
        <dbReference type="EMBL" id="CAI2361915.1"/>
    </source>
</evidence>
<organism evidence="3 4">
    <name type="scientific">Euplotes crassus</name>
    <dbReference type="NCBI Taxonomy" id="5936"/>
    <lineage>
        <taxon>Eukaryota</taxon>
        <taxon>Sar</taxon>
        <taxon>Alveolata</taxon>
        <taxon>Ciliophora</taxon>
        <taxon>Intramacronucleata</taxon>
        <taxon>Spirotrichea</taxon>
        <taxon>Hypotrichia</taxon>
        <taxon>Euplotida</taxon>
        <taxon>Euplotidae</taxon>
        <taxon>Moneuplotes</taxon>
    </lineage>
</organism>
<gene>
    <name evidence="3" type="ORF">ECRASSUSDP1_LOCUS3230</name>
</gene>
<dbReference type="SUPFAM" id="SSF51126">
    <property type="entry name" value="Pectin lyase-like"/>
    <property type="match status" value="3"/>
</dbReference>
<feature type="transmembrane region" description="Helical" evidence="2">
    <location>
        <begin position="1778"/>
        <end position="1803"/>
    </location>
</feature>
<dbReference type="InterPro" id="IPR009030">
    <property type="entry name" value="Growth_fac_rcpt_cys_sf"/>
</dbReference>
<keyword evidence="2" id="KW-1133">Transmembrane helix</keyword>
<feature type="transmembrane region" description="Helical" evidence="2">
    <location>
        <begin position="1884"/>
        <end position="1903"/>
    </location>
</feature>
<feature type="region of interest" description="Disordered" evidence="1">
    <location>
        <begin position="1961"/>
        <end position="2023"/>
    </location>
</feature>
<feature type="transmembrane region" description="Helical" evidence="2">
    <location>
        <begin position="1691"/>
        <end position="1712"/>
    </location>
</feature>
<feature type="region of interest" description="Disordered" evidence="1">
    <location>
        <begin position="1"/>
        <end position="41"/>
    </location>
</feature>
<feature type="transmembrane region" description="Helical" evidence="2">
    <location>
        <begin position="1592"/>
        <end position="1612"/>
    </location>
</feature>
<feature type="compositionally biased region" description="Basic residues" evidence="1">
    <location>
        <begin position="1990"/>
        <end position="2015"/>
    </location>
</feature>
<keyword evidence="4" id="KW-1185">Reference proteome</keyword>
<dbReference type="CDD" id="cd00064">
    <property type="entry name" value="FU"/>
    <property type="match status" value="1"/>
</dbReference>
<feature type="compositionally biased region" description="Basic residues" evidence="1">
    <location>
        <begin position="1"/>
        <end position="10"/>
    </location>
</feature>
<dbReference type="EMBL" id="CAMPGE010003093">
    <property type="protein sequence ID" value="CAI2361915.1"/>
    <property type="molecule type" value="Genomic_DNA"/>
</dbReference>
<comment type="caution">
    <text evidence="3">The sequence shown here is derived from an EMBL/GenBank/DDBJ whole genome shotgun (WGS) entry which is preliminary data.</text>
</comment>
<feature type="transmembrane region" description="Helical" evidence="2">
    <location>
        <begin position="57"/>
        <end position="78"/>
    </location>
</feature>
<dbReference type="PANTHER" id="PTHR11319">
    <property type="entry name" value="G PROTEIN-COUPLED RECEPTOR-RELATED"/>
    <property type="match status" value="1"/>
</dbReference>
<keyword evidence="2" id="KW-0812">Transmembrane</keyword>
<evidence type="ECO:0000256" key="2">
    <source>
        <dbReference type="SAM" id="Phobius"/>
    </source>
</evidence>
<dbReference type="Proteomes" id="UP001295684">
    <property type="component" value="Unassembled WGS sequence"/>
</dbReference>
<feature type="compositionally biased region" description="Polar residues" evidence="1">
    <location>
        <begin position="1972"/>
        <end position="1988"/>
    </location>
</feature>
<evidence type="ECO:0000313" key="4">
    <source>
        <dbReference type="Proteomes" id="UP001295684"/>
    </source>
</evidence>
<dbReference type="PANTHER" id="PTHR11319:SF35">
    <property type="entry name" value="OUTER MEMBRANE PROTEIN PMPC-RELATED"/>
    <property type="match status" value="1"/>
</dbReference>
<accession>A0AAD1U476</accession>
<dbReference type="SUPFAM" id="SSF57184">
    <property type="entry name" value="Growth factor receptor domain"/>
    <property type="match status" value="1"/>
</dbReference>
<feature type="transmembrane region" description="Helical" evidence="2">
    <location>
        <begin position="1724"/>
        <end position="1742"/>
    </location>
</feature>
<dbReference type="InterPro" id="IPR006212">
    <property type="entry name" value="Furin_repeat"/>
</dbReference>
<feature type="compositionally biased region" description="Gly residues" evidence="1">
    <location>
        <begin position="22"/>
        <end position="38"/>
    </location>
</feature>
<feature type="transmembrane region" description="Helical" evidence="2">
    <location>
        <begin position="1840"/>
        <end position="1863"/>
    </location>
</feature>
<reference evidence="3" key="1">
    <citation type="submission" date="2023-07" db="EMBL/GenBank/DDBJ databases">
        <authorList>
            <consortium name="AG Swart"/>
            <person name="Singh M."/>
            <person name="Singh A."/>
            <person name="Seah K."/>
            <person name="Emmerich C."/>
        </authorList>
    </citation>
    <scope>NUCLEOTIDE SEQUENCE</scope>
    <source>
        <strain evidence="3">DP1</strain>
    </source>
</reference>
<dbReference type="InterPro" id="IPR011050">
    <property type="entry name" value="Pectin_lyase_fold/virulence"/>
</dbReference>
<dbReference type="SMART" id="SM00261">
    <property type="entry name" value="FU"/>
    <property type="match status" value="2"/>
</dbReference>
<name>A0AAD1U476_EUPCR</name>
<feature type="transmembrane region" description="Helical" evidence="2">
    <location>
        <begin position="1909"/>
        <end position="1930"/>
    </location>
</feature>